<proteinExistence type="predicted"/>
<feature type="transmembrane region" description="Helical" evidence="8">
    <location>
        <begin position="169"/>
        <end position="193"/>
    </location>
</feature>
<reference evidence="10 11" key="1">
    <citation type="submission" date="2020-05" db="EMBL/GenBank/DDBJ databases">
        <title>Horizontal transmission and recombination maintain forever young bacterial symbiont genomes.</title>
        <authorList>
            <person name="Russell S.L."/>
            <person name="Pepper-Tunick E."/>
            <person name="Svedberg J."/>
            <person name="Byrne A."/>
            <person name="Ruelas Castillo J."/>
            <person name="Vollmers C."/>
            <person name="Beinart R.A."/>
            <person name="Corbett-Detig R."/>
        </authorList>
    </citation>
    <scope>NUCLEOTIDE SEQUENCE [LARGE SCALE GENOMIC DNA]</scope>
    <source>
        <strain evidence="10">Santa_Monica_outfall</strain>
    </source>
</reference>
<evidence type="ECO:0000256" key="2">
    <source>
        <dbReference type="ARBA" id="ARBA00022475"/>
    </source>
</evidence>
<dbReference type="GO" id="GO:0009103">
    <property type="term" value="P:lipopolysaccharide biosynthetic process"/>
    <property type="evidence" value="ECO:0007669"/>
    <property type="project" value="TreeGrafter"/>
</dbReference>
<comment type="subcellular location">
    <subcellularLocation>
        <location evidence="1">Cell membrane</location>
        <topology evidence="1">Multi-pass membrane protein</topology>
    </subcellularLocation>
</comment>
<keyword evidence="11" id="KW-1185">Reference proteome</keyword>
<feature type="transmembrane region" description="Helical" evidence="8">
    <location>
        <begin position="213"/>
        <end position="233"/>
    </location>
</feature>
<dbReference type="EMBL" id="CP054491">
    <property type="protein sequence ID" value="QKQ25901.1"/>
    <property type="molecule type" value="Genomic_DNA"/>
</dbReference>
<evidence type="ECO:0000256" key="3">
    <source>
        <dbReference type="ARBA" id="ARBA00022676"/>
    </source>
</evidence>
<keyword evidence="2" id="KW-1003">Cell membrane</keyword>
<keyword evidence="7 8" id="KW-0472">Membrane</keyword>
<evidence type="ECO:0000313" key="11">
    <source>
        <dbReference type="Proteomes" id="UP000509658"/>
    </source>
</evidence>
<evidence type="ECO:0000256" key="7">
    <source>
        <dbReference type="ARBA" id="ARBA00023136"/>
    </source>
</evidence>
<dbReference type="GO" id="GO:0010041">
    <property type="term" value="P:response to iron(III) ion"/>
    <property type="evidence" value="ECO:0007669"/>
    <property type="project" value="TreeGrafter"/>
</dbReference>
<dbReference type="KEGG" id="rev:HUE57_06100"/>
<sequence>MSELTSMRLRISTPWLLLGGWLLLMIVSLLSRSYAPIDETRYVTVAWEMWLRGDYLVPHLNGETYSHKPPLLFWLFNLGWSIFGVNEWWPRLVPPLFGLGSLFLTIHIARRLWPEREVVAQLAPLMLLGSLFWAFYTTATMFDMMMVFFTLLGLSGVIDAWQRGGLRGWLILAVAIGLGVLAKGPVILLLTLPTALLAPWWMGAGRIVSLPRWYLAIFASVLGGAAIALAWAIPAAIAGGEAYADADHALLVVDQVTATTHGSCHRRRGFF</sequence>
<keyword evidence="3" id="KW-0328">Glycosyltransferase</keyword>
<dbReference type="PANTHER" id="PTHR33908:SF3">
    <property type="entry name" value="UNDECAPRENYL PHOSPHATE-ALPHA-4-AMINO-4-DEOXY-L-ARABINOSE ARABINOSYL TRANSFERASE"/>
    <property type="match status" value="1"/>
</dbReference>
<dbReference type="InterPro" id="IPR038731">
    <property type="entry name" value="RgtA/B/C-like"/>
</dbReference>
<keyword evidence="6 8" id="KW-1133">Transmembrane helix</keyword>
<organism evidence="10 11">
    <name type="scientific">Candidatus Reidiella endopervernicosa</name>
    <dbReference type="NCBI Taxonomy" id="2738883"/>
    <lineage>
        <taxon>Bacteria</taxon>
        <taxon>Pseudomonadati</taxon>
        <taxon>Pseudomonadota</taxon>
        <taxon>Gammaproteobacteria</taxon>
        <taxon>Candidatus Reidiella</taxon>
    </lineage>
</organism>
<dbReference type="Pfam" id="PF13231">
    <property type="entry name" value="PMT_2"/>
    <property type="match status" value="1"/>
</dbReference>
<dbReference type="PANTHER" id="PTHR33908">
    <property type="entry name" value="MANNOSYLTRANSFERASE YKCB-RELATED"/>
    <property type="match status" value="1"/>
</dbReference>
<gene>
    <name evidence="10" type="ORF">HUE57_06100</name>
</gene>
<evidence type="ECO:0000256" key="4">
    <source>
        <dbReference type="ARBA" id="ARBA00022679"/>
    </source>
</evidence>
<evidence type="ECO:0000259" key="9">
    <source>
        <dbReference type="Pfam" id="PF13231"/>
    </source>
</evidence>
<keyword evidence="5 8" id="KW-0812">Transmembrane</keyword>
<dbReference type="Proteomes" id="UP000509658">
    <property type="component" value="Chromosome"/>
</dbReference>
<dbReference type="AlphaFoldDB" id="A0A6N0HUL5"/>
<evidence type="ECO:0000256" key="6">
    <source>
        <dbReference type="ARBA" id="ARBA00022989"/>
    </source>
</evidence>
<feature type="transmembrane region" description="Helical" evidence="8">
    <location>
        <begin position="12"/>
        <end position="31"/>
    </location>
</feature>
<accession>A0A6N0HUL5</accession>
<evidence type="ECO:0000256" key="1">
    <source>
        <dbReference type="ARBA" id="ARBA00004651"/>
    </source>
</evidence>
<name>A0A6N0HUL5_9GAMM</name>
<dbReference type="GO" id="GO:0005886">
    <property type="term" value="C:plasma membrane"/>
    <property type="evidence" value="ECO:0007669"/>
    <property type="project" value="UniProtKB-SubCell"/>
</dbReference>
<dbReference type="GO" id="GO:0016763">
    <property type="term" value="F:pentosyltransferase activity"/>
    <property type="evidence" value="ECO:0007669"/>
    <property type="project" value="TreeGrafter"/>
</dbReference>
<dbReference type="RefSeq" id="WP_174672897.1">
    <property type="nucleotide sequence ID" value="NZ_CP054491.1"/>
</dbReference>
<dbReference type="InterPro" id="IPR050297">
    <property type="entry name" value="LipidA_mod_glycosyltrf_83"/>
</dbReference>
<evidence type="ECO:0000256" key="5">
    <source>
        <dbReference type="ARBA" id="ARBA00022692"/>
    </source>
</evidence>
<feature type="transmembrane region" description="Helical" evidence="8">
    <location>
        <begin position="133"/>
        <end position="157"/>
    </location>
</feature>
<evidence type="ECO:0000313" key="10">
    <source>
        <dbReference type="EMBL" id="QKQ25901.1"/>
    </source>
</evidence>
<evidence type="ECO:0000256" key="8">
    <source>
        <dbReference type="SAM" id="Phobius"/>
    </source>
</evidence>
<keyword evidence="4 10" id="KW-0808">Transferase</keyword>
<feature type="domain" description="Glycosyltransferase RgtA/B/C/D-like" evidence="9">
    <location>
        <begin position="67"/>
        <end position="217"/>
    </location>
</feature>
<protein>
    <submittedName>
        <fullName evidence="10">Glycosyltransferase family 39 protein</fullName>
    </submittedName>
</protein>